<gene>
    <name evidence="1" type="ORF">GLP15_1867</name>
</gene>
<accession>E1F2D8</accession>
<comment type="caution">
    <text evidence="1">The sequence shown here is derived from an EMBL/GenBank/DDBJ whole genome shotgun (WGS) entry which is preliminary data.</text>
</comment>
<dbReference type="EMBL" id="ACVC01000133">
    <property type="protein sequence ID" value="EFO63398.1"/>
    <property type="molecule type" value="Genomic_DNA"/>
</dbReference>
<dbReference type="OMA" id="SEITIGC"/>
<dbReference type="AlphaFoldDB" id="E1F2D8"/>
<organism evidence="1 2">
    <name type="scientific">Giardia intestinalis (strain P15)</name>
    <name type="common">Giardia lamblia</name>
    <dbReference type="NCBI Taxonomy" id="658858"/>
    <lineage>
        <taxon>Eukaryota</taxon>
        <taxon>Metamonada</taxon>
        <taxon>Diplomonadida</taxon>
        <taxon>Hexamitidae</taxon>
        <taxon>Giardiinae</taxon>
        <taxon>Giardia</taxon>
    </lineage>
</organism>
<protein>
    <submittedName>
        <fullName evidence="1">Uncharacterized protein</fullName>
    </submittedName>
</protein>
<dbReference type="Proteomes" id="UP000008974">
    <property type="component" value="Unassembled WGS sequence"/>
</dbReference>
<reference evidence="1 2" key="1">
    <citation type="journal article" date="2010" name="BMC Genomics">
        <title>Genome analysis and comparative genomics of a Giardia intestinalis assemblage E isolate.</title>
        <authorList>
            <person name="Jerlstrom-Hultqvist J."/>
            <person name="Franzen O."/>
            <person name="Ankarklev J."/>
            <person name="Xu F."/>
            <person name="Nohynkova E."/>
            <person name="Andersson J.O."/>
            <person name="Svard S.G."/>
            <person name="Andersson B."/>
        </authorList>
    </citation>
    <scope>NUCLEOTIDE SEQUENCE [LARGE SCALE GENOMIC DNA]</scope>
    <source>
        <strain evidence="1 2">P15</strain>
    </source>
</reference>
<proteinExistence type="predicted"/>
<dbReference type="VEuPathDB" id="GiardiaDB:GLP15_1867"/>
<name>E1F2D8_GIAIA</name>
<sequence>MNAETIERPNSSEITIGCLLELQYHTDMYAKDRGCHHTPLKNAKIESTEYKAA</sequence>
<evidence type="ECO:0000313" key="1">
    <source>
        <dbReference type="EMBL" id="EFO63398.1"/>
    </source>
</evidence>
<evidence type="ECO:0000313" key="2">
    <source>
        <dbReference type="Proteomes" id="UP000008974"/>
    </source>
</evidence>